<sequence length="43" mass="4573">MRFGAFDETPLVGVSPGTFLERSASAKAHPRGGEGRVKGAQNW</sequence>
<gene>
    <name evidence="2" type="ORF">AKJ09_02216</name>
</gene>
<accession>A0A0K1PPV5</accession>
<dbReference type="STRING" id="1391654.AKJ09_02216"/>
<dbReference type="EMBL" id="CP012333">
    <property type="protein sequence ID" value="AKU95552.1"/>
    <property type="molecule type" value="Genomic_DNA"/>
</dbReference>
<dbReference type="Proteomes" id="UP000064967">
    <property type="component" value="Chromosome"/>
</dbReference>
<evidence type="ECO:0000313" key="2">
    <source>
        <dbReference type="EMBL" id="AKU95552.1"/>
    </source>
</evidence>
<organism evidence="2 3">
    <name type="scientific">Labilithrix luteola</name>
    <dbReference type="NCBI Taxonomy" id="1391654"/>
    <lineage>
        <taxon>Bacteria</taxon>
        <taxon>Pseudomonadati</taxon>
        <taxon>Myxococcota</taxon>
        <taxon>Polyangia</taxon>
        <taxon>Polyangiales</taxon>
        <taxon>Labilitrichaceae</taxon>
        <taxon>Labilithrix</taxon>
    </lineage>
</organism>
<proteinExistence type="predicted"/>
<reference evidence="2 3" key="1">
    <citation type="submission" date="2015-08" db="EMBL/GenBank/DDBJ databases">
        <authorList>
            <person name="Babu N.S."/>
            <person name="Beckwith C.J."/>
            <person name="Beseler K.G."/>
            <person name="Brison A."/>
            <person name="Carone J.V."/>
            <person name="Caskin T.P."/>
            <person name="Diamond M."/>
            <person name="Durham M.E."/>
            <person name="Foxe J.M."/>
            <person name="Go M."/>
            <person name="Henderson B.A."/>
            <person name="Jones I.B."/>
            <person name="McGettigan J.A."/>
            <person name="Micheletti S.J."/>
            <person name="Nasrallah M.E."/>
            <person name="Ortiz D."/>
            <person name="Piller C.R."/>
            <person name="Privatt S.R."/>
            <person name="Schneider S.L."/>
            <person name="Sharp S."/>
            <person name="Smith T.C."/>
            <person name="Stanton J.D."/>
            <person name="Ullery H.E."/>
            <person name="Wilson R.J."/>
            <person name="Serrano M.G."/>
            <person name="Buck G."/>
            <person name="Lee V."/>
            <person name="Wang Y."/>
            <person name="Carvalho R."/>
            <person name="Voegtly L."/>
            <person name="Shi R."/>
            <person name="Duckworth R."/>
            <person name="Johnson A."/>
            <person name="Loviza R."/>
            <person name="Walstead R."/>
            <person name="Shah Z."/>
            <person name="Kiflezghi M."/>
            <person name="Wade K."/>
            <person name="Ball S.L."/>
            <person name="Bradley K.W."/>
            <person name="Asai D.J."/>
            <person name="Bowman C.A."/>
            <person name="Russell D.A."/>
            <person name="Pope W.H."/>
            <person name="Jacobs-Sera D."/>
            <person name="Hendrix R.W."/>
            <person name="Hatfull G.F."/>
        </authorList>
    </citation>
    <scope>NUCLEOTIDE SEQUENCE [LARGE SCALE GENOMIC DNA]</scope>
    <source>
        <strain evidence="2 3">DSM 27648</strain>
    </source>
</reference>
<feature type="region of interest" description="Disordered" evidence="1">
    <location>
        <begin position="1"/>
        <end position="43"/>
    </location>
</feature>
<keyword evidence="3" id="KW-1185">Reference proteome</keyword>
<dbReference type="AlphaFoldDB" id="A0A0K1PPV5"/>
<name>A0A0K1PPV5_9BACT</name>
<evidence type="ECO:0000256" key="1">
    <source>
        <dbReference type="SAM" id="MobiDB-lite"/>
    </source>
</evidence>
<dbReference type="KEGG" id="llu:AKJ09_02216"/>
<evidence type="ECO:0000313" key="3">
    <source>
        <dbReference type="Proteomes" id="UP000064967"/>
    </source>
</evidence>
<protein>
    <submittedName>
        <fullName evidence="2">Uncharacterized protein</fullName>
    </submittedName>
</protein>